<name>A0ABW8FFQ9_9ACTN</name>
<organism evidence="2 3">
    <name type="scientific">Streptomyces iakyrus</name>
    <dbReference type="NCBI Taxonomy" id="68219"/>
    <lineage>
        <taxon>Bacteria</taxon>
        <taxon>Bacillati</taxon>
        <taxon>Actinomycetota</taxon>
        <taxon>Actinomycetes</taxon>
        <taxon>Kitasatosporales</taxon>
        <taxon>Streptomycetaceae</taxon>
        <taxon>Streptomyces</taxon>
    </lineage>
</organism>
<dbReference type="RefSeq" id="WP_359634616.1">
    <property type="nucleotide sequence ID" value="NZ_JBEYEN010000007.1"/>
</dbReference>
<gene>
    <name evidence="2" type="ORF">ACIP2Z_17870</name>
</gene>
<evidence type="ECO:0000256" key="1">
    <source>
        <dbReference type="SAM" id="MobiDB-lite"/>
    </source>
</evidence>
<accession>A0ABW8FFQ9</accession>
<protein>
    <submittedName>
        <fullName evidence="2">Uncharacterized protein</fullName>
    </submittedName>
</protein>
<sequence length="107" mass="11052">MTDKAFLSDFTSFPVEVQAAARSFAALQSGGAVEGILPSLTRMKEGSEGSETSETSENSENSERSEFSEGSEFGERSTAGAIGRLGVSLSSAPAGEWGPVTSPVGRD</sequence>
<evidence type="ECO:0000313" key="3">
    <source>
        <dbReference type="Proteomes" id="UP001617511"/>
    </source>
</evidence>
<comment type="caution">
    <text evidence="2">The sequence shown here is derived from an EMBL/GenBank/DDBJ whole genome shotgun (WGS) entry which is preliminary data.</text>
</comment>
<dbReference type="Proteomes" id="UP001617511">
    <property type="component" value="Unassembled WGS sequence"/>
</dbReference>
<feature type="region of interest" description="Disordered" evidence="1">
    <location>
        <begin position="38"/>
        <end position="107"/>
    </location>
</feature>
<reference evidence="2 3" key="1">
    <citation type="submission" date="2024-10" db="EMBL/GenBank/DDBJ databases">
        <title>The Natural Products Discovery Center: Release of the First 8490 Sequenced Strains for Exploring Actinobacteria Biosynthetic Diversity.</title>
        <authorList>
            <person name="Kalkreuter E."/>
            <person name="Kautsar S.A."/>
            <person name="Yang D."/>
            <person name="Bader C.D."/>
            <person name="Teijaro C.N."/>
            <person name="Fluegel L."/>
            <person name="Davis C.M."/>
            <person name="Simpson J.R."/>
            <person name="Lauterbach L."/>
            <person name="Steele A.D."/>
            <person name="Gui C."/>
            <person name="Meng S."/>
            <person name="Li G."/>
            <person name="Viehrig K."/>
            <person name="Ye F."/>
            <person name="Su P."/>
            <person name="Kiefer A.F."/>
            <person name="Nichols A."/>
            <person name="Cepeda A.J."/>
            <person name="Yan W."/>
            <person name="Fan B."/>
            <person name="Jiang Y."/>
            <person name="Adhikari A."/>
            <person name="Zheng C.-J."/>
            <person name="Schuster L."/>
            <person name="Cowan T.M."/>
            <person name="Smanski M.J."/>
            <person name="Chevrette M.G."/>
            <person name="De Carvalho L.P.S."/>
            <person name="Shen B."/>
        </authorList>
    </citation>
    <scope>NUCLEOTIDE SEQUENCE [LARGE SCALE GENOMIC DNA]</scope>
    <source>
        <strain evidence="2 3">NPDC089932</strain>
    </source>
</reference>
<dbReference type="EMBL" id="JBIVGG010000007">
    <property type="protein sequence ID" value="MFJ4080823.1"/>
    <property type="molecule type" value="Genomic_DNA"/>
</dbReference>
<proteinExistence type="predicted"/>
<evidence type="ECO:0000313" key="2">
    <source>
        <dbReference type="EMBL" id="MFJ4080823.1"/>
    </source>
</evidence>
<keyword evidence="3" id="KW-1185">Reference proteome</keyword>
<feature type="compositionally biased region" description="Low complexity" evidence="1">
    <location>
        <begin position="49"/>
        <end position="59"/>
    </location>
</feature>